<dbReference type="Proteomes" id="UP000184383">
    <property type="component" value="Unassembled WGS sequence"/>
</dbReference>
<sequence>MPFRLVLRLEKQPTCSKSARLNMDSRTHLRELEISEQHIQSQRRGTSNDLCITISIHFSPLIDCFPGSGLIGSTAGCPRPIIGQQIGSSGVLPQVKLLETENRRKLKWEKMVVDRRVREEKSHIAVLFDFFFCLPISRDKLRMTLGMSWRSGRFGPDFGGDNSQCCIVIIKGLQVLSAGERRRREERPGWPLPEDGGIQSRAPCQYSLATEYGTVTALEMNCSAADRRQLH</sequence>
<protein>
    <submittedName>
        <fullName evidence="1">Uncharacterized protein</fullName>
    </submittedName>
</protein>
<keyword evidence="2" id="KW-1185">Reference proteome</keyword>
<proteinExistence type="predicted"/>
<evidence type="ECO:0000313" key="1">
    <source>
        <dbReference type="EMBL" id="OJJ35710.1"/>
    </source>
</evidence>
<reference evidence="2" key="1">
    <citation type="journal article" date="2017" name="Genome Biol.">
        <title>Comparative genomics reveals high biological diversity and specific adaptations in the industrially and medically important fungal genus Aspergillus.</title>
        <authorList>
            <person name="de Vries R.P."/>
            <person name="Riley R."/>
            <person name="Wiebenga A."/>
            <person name="Aguilar-Osorio G."/>
            <person name="Amillis S."/>
            <person name="Uchima C.A."/>
            <person name="Anderluh G."/>
            <person name="Asadollahi M."/>
            <person name="Askin M."/>
            <person name="Barry K."/>
            <person name="Battaglia E."/>
            <person name="Bayram O."/>
            <person name="Benocci T."/>
            <person name="Braus-Stromeyer S.A."/>
            <person name="Caldana C."/>
            <person name="Canovas D."/>
            <person name="Cerqueira G.C."/>
            <person name="Chen F."/>
            <person name="Chen W."/>
            <person name="Choi C."/>
            <person name="Clum A."/>
            <person name="Dos Santos R.A."/>
            <person name="Damasio A.R."/>
            <person name="Diallinas G."/>
            <person name="Emri T."/>
            <person name="Fekete E."/>
            <person name="Flipphi M."/>
            <person name="Freyberg S."/>
            <person name="Gallo A."/>
            <person name="Gournas C."/>
            <person name="Habgood R."/>
            <person name="Hainaut M."/>
            <person name="Harispe M.L."/>
            <person name="Henrissat B."/>
            <person name="Hilden K.S."/>
            <person name="Hope R."/>
            <person name="Hossain A."/>
            <person name="Karabika E."/>
            <person name="Karaffa L."/>
            <person name="Karanyi Z."/>
            <person name="Krasevec N."/>
            <person name="Kuo A."/>
            <person name="Kusch H."/>
            <person name="LaButti K."/>
            <person name="Lagendijk E.L."/>
            <person name="Lapidus A."/>
            <person name="Levasseur A."/>
            <person name="Lindquist E."/>
            <person name="Lipzen A."/>
            <person name="Logrieco A.F."/>
            <person name="MacCabe A."/>
            <person name="Maekelae M.R."/>
            <person name="Malavazi I."/>
            <person name="Melin P."/>
            <person name="Meyer V."/>
            <person name="Mielnichuk N."/>
            <person name="Miskei M."/>
            <person name="Molnar A.P."/>
            <person name="Mule G."/>
            <person name="Ngan C.Y."/>
            <person name="Orejas M."/>
            <person name="Orosz E."/>
            <person name="Ouedraogo J.P."/>
            <person name="Overkamp K.M."/>
            <person name="Park H.-S."/>
            <person name="Perrone G."/>
            <person name="Piumi F."/>
            <person name="Punt P.J."/>
            <person name="Ram A.F."/>
            <person name="Ramon A."/>
            <person name="Rauscher S."/>
            <person name="Record E."/>
            <person name="Riano-Pachon D.M."/>
            <person name="Robert V."/>
            <person name="Roehrig J."/>
            <person name="Ruller R."/>
            <person name="Salamov A."/>
            <person name="Salih N.S."/>
            <person name="Samson R.A."/>
            <person name="Sandor E."/>
            <person name="Sanguinetti M."/>
            <person name="Schuetze T."/>
            <person name="Sepcic K."/>
            <person name="Shelest E."/>
            <person name="Sherlock G."/>
            <person name="Sophianopoulou V."/>
            <person name="Squina F.M."/>
            <person name="Sun H."/>
            <person name="Susca A."/>
            <person name="Todd R.B."/>
            <person name="Tsang A."/>
            <person name="Unkles S.E."/>
            <person name="van de Wiele N."/>
            <person name="van Rossen-Uffink D."/>
            <person name="Oliveira J.V."/>
            <person name="Vesth T.C."/>
            <person name="Visser J."/>
            <person name="Yu J.-H."/>
            <person name="Zhou M."/>
            <person name="Andersen M.R."/>
            <person name="Archer D.B."/>
            <person name="Baker S.E."/>
            <person name="Benoit I."/>
            <person name="Brakhage A.A."/>
            <person name="Braus G.H."/>
            <person name="Fischer R."/>
            <person name="Frisvad J.C."/>
            <person name="Goldman G.H."/>
            <person name="Houbraken J."/>
            <person name="Oakley B."/>
            <person name="Pocsi I."/>
            <person name="Scazzocchio C."/>
            <person name="Seiboth B."/>
            <person name="vanKuyk P.A."/>
            <person name="Wortman J."/>
            <person name="Dyer P.S."/>
            <person name="Grigoriev I.V."/>
        </authorList>
    </citation>
    <scope>NUCLEOTIDE SEQUENCE [LARGE SCALE GENOMIC DNA]</scope>
    <source>
        <strain evidence="2">DTO 134E9</strain>
    </source>
</reference>
<dbReference type="RefSeq" id="XP_040689386.1">
    <property type="nucleotide sequence ID" value="XM_040837722.1"/>
</dbReference>
<dbReference type="EMBL" id="KV878212">
    <property type="protein sequence ID" value="OJJ35710.1"/>
    <property type="molecule type" value="Genomic_DNA"/>
</dbReference>
<dbReference type="AlphaFoldDB" id="A0A1L9RL96"/>
<accession>A0A1L9RL96</accession>
<organism evidence="1 2">
    <name type="scientific">Aspergillus wentii DTO 134E9</name>
    <dbReference type="NCBI Taxonomy" id="1073089"/>
    <lineage>
        <taxon>Eukaryota</taxon>
        <taxon>Fungi</taxon>
        <taxon>Dikarya</taxon>
        <taxon>Ascomycota</taxon>
        <taxon>Pezizomycotina</taxon>
        <taxon>Eurotiomycetes</taxon>
        <taxon>Eurotiomycetidae</taxon>
        <taxon>Eurotiales</taxon>
        <taxon>Aspergillaceae</taxon>
        <taxon>Aspergillus</taxon>
        <taxon>Aspergillus subgen. Cremei</taxon>
    </lineage>
</organism>
<name>A0A1L9RL96_ASPWE</name>
<dbReference type="VEuPathDB" id="FungiDB:ASPWEDRAFT_522313"/>
<dbReference type="GeneID" id="63753570"/>
<evidence type="ECO:0000313" key="2">
    <source>
        <dbReference type="Proteomes" id="UP000184383"/>
    </source>
</evidence>
<gene>
    <name evidence="1" type="ORF">ASPWEDRAFT_522313</name>
</gene>